<reference evidence="2 3" key="1">
    <citation type="submission" date="2018-08" db="EMBL/GenBank/DDBJ databases">
        <title>Genome and evolution of the arbuscular mycorrhizal fungus Diversispora epigaea (formerly Glomus versiforme) and its bacterial endosymbionts.</title>
        <authorList>
            <person name="Sun X."/>
            <person name="Fei Z."/>
            <person name="Harrison M."/>
        </authorList>
    </citation>
    <scope>NUCLEOTIDE SEQUENCE [LARGE SCALE GENOMIC DNA]</scope>
    <source>
        <strain evidence="2 3">IT104</strain>
    </source>
</reference>
<proteinExistence type="predicted"/>
<dbReference type="AlphaFoldDB" id="A0A397JIU7"/>
<sequence length="71" mass="8355">MAWVQIKTTACFDWAKTVILRGRIGGRIEKGLDENEEETDKMMQLLKKRRKLKEDDNSEDIQLKFKGNIEN</sequence>
<accession>A0A397JIU7</accession>
<dbReference type="EMBL" id="PQFF01000027">
    <property type="protein sequence ID" value="RHZ87921.1"/>
    <property type="molecule type" value="Genomic_DNA"/>
</dbReference>
<evidence type="ECO:0000313" key="3">
    <source>
        <dbReference type="Proteomes" id="UP000266861"/>
    </source>
</evidence>
<keyword evidence="1" id="KW-0175">Coiled coil</keyword>
<comment type="caution">
    <text evidence="2">The sequence shown here is derived from an EMBL/GenBank/DDBJ whole genome shotgun (WGS) entry which is preliminary data.</text>
</comment>
<evidence type="ECO:0000313" key="2">
    <source>
        <dbReference type="EMBL" id="RHZ87921.1"/>
    </source>
</evidence>
<dbReference type="Proteomes" id="UP000266861">
    <property type="component" value="Unassembled WGS sequence"/>
</dbReference>
<gene>
    <name evidence="2" type="ORF">Glove_29g48</name>
</gene>
<keyword evidence="3" id="KW-1185">Reference proteome</keyword>
<organism evidence="2 3">
    <name type="scientific">Diversispora epigaea</name>
    <dbReference type="NCBI Taxonomy" id="1348612"/>
    <lineage>
        <taxon>Eukaryota</taxon>
        <taxon>Fungi</taxon>
        <taxon>Fungi incertae sedis</taxon>
        <taxon>Mucoromycota</taxon>
        <taxon>Glomeromycotina</taxon>
        <taxon>Glomeromycetes</taxon>
        <taxon>Diversisporales</taxon>
        <taxon>Diversisporaceae</taxon>
        <taxon>Diversispora</taxon>
    </lineage>
</organism>
<protein>
    <submittedName>
        <fullName evidence="2">Uncharacterized protein</fullName>
    </submittedName>
</protein>
<evidence type="ECO:0000256" key="1">
    <source>
        <dbReference type="SAM" id="Coils"/>
    </source>
</evidence>
<feature type="coiled-coil region" evidence="1">
    <location>
        <begin position="28"/>
        <end position="55"/>
    </location>
</feature>
<name>A0A397JIU7_9GLOM</name>